<feature type="domain" description="DnaB/C C-terminal" evidence="3">
    <location>
        <begin position="267"/>
        <end position="331"/>
    </location>
</feature>
<feature type="compositionally biased region" description="Low complexity" evidence="2">
    <location>
        <begin position="134"/>
        <end position="152"/>
    </location>
</feature>
<dbReference type="NCBIfam" id="TIGR01446">
    <property type="entry name" value="DnaD_dom"/>
    <property type="match status" value="2"/>
</dbReference>
<dbReference type="RefSeq" id="WP_021925978.1">
    <property type="nucleotide sequence ID" value="NZ_JACOOT010000017.1"/>
</dbReference>
<sequence length="381" mass="43380">MITLHSTEANDVTVLSNVFIDRFMPRAGGEFVKVYIYLLRMLGSPQEAFGLSQMADSLLCTEGDILRALKYWENEKLVSLIYEGNALTGITLLTPRNKADEISVNAEQDFPVQENPLSNLENAAAVSSQDTAFPVPDRTGSSSSSPAPSKPLSESRHLTPDRVKELKQNEDIVQLLYIAEQYLGKTLTPTETRKILFFYDELHMSVDLIDYLIEYCVGRDHRSIRYIETVAMAWKEEGITTVEMAKDSTSRYSKEYFTVLKAMGITNRNPADTEIALINTWTKEYGFTMDLIQEACSRTVLQTGQPSFPYADKILQSWSKKKIRTLEDVRLQDAQHQKRKLEKAAKTPAPLPKATNRFNNFHQRDYDFAEYEKKLLNNSTN</sequence>
<dbReference type="EMBL" id="JACOOT010000017">
    <property type="protein sequence ID" value="MBC5651038.1"/>
    <property type="molecule type" value="Genomic_DNA"/>
</dbReference>
<dbReference type="Gene3D" id="1.10.10.630">
    <property type="entry name" value="DnaD domain-like"/>
    <property type="match status" value="2"/>
</dbReference>
<dbReference type="SUPFAM" id="SSF158499">
    <property type="entry name" value="DnaD domain-like"/>
    <property type="match status" value="2"/>
</dbReference>
<evidence type="ECO:0000256" key="2">
    <source>
        <dbReference type="SAM" id="MobiDB-lite"/>
    </source>
</evidence>
<feature type="domain" description="DnaB/C C-terminal" evidence="3">
    <location>
        <begin position="178"/>
        <end position="247"/>
    </location>
</feature>
<comment type="caution">
    <text evidence="4">The sequence shown here is derived from an EMBL/GenBank/DDBJ whole genome shotgun (WGS) entry which is preliminary data.</text>
</comment>
<feature type="compositionally biased region" description="Low complexity" evidence="2">
    <location>
        <begin position="346"/>
        <end position="355"/>
    </location>
</feature>
<keyword evidence="5" id="KW-1185">Reference proteome</keyword>
<evidence type="ECO:0000313" key="5">
    <source>
        <dbReference type="Proteomes" id="UP000652847"/>
    </source>
</evidence>
<accession>A0A8I0DRP0</accession>
<protein>
    <submittedName>
        <fullName evidence="4">DnaD domain protein</fullName>
    </submittedName>
</protein>
<dbReference type="AlphaFoldDB" id="A0A8I0DRP0"/>
<evidence type="ECO:0000313" key="4">
    <source>
        <dbReference type="EMBL" id="MBC5651038.1"/>
    </source>
</evidence>
<dbReference type="InterPro" id="IPR053162">
    <property type="entry name" value="DnaD"/>
</dbReference>
<gene>
    <name evidence="4" type="ORF">H8S54_07950</name>
</gene>
<reference evidence="4 5" key="1">
    <citation type="submission" date="2020-08" db="EMBL/GenBank/DDBJ databases">
        <title>Genome public.</title>
        <authorList>
            <person name="Liu C."/>
            <person name="Sun Q."/>
        </authorList>
    </citation>
    <scope>NUCLEOTIDE SEQUENCE [LARGE SCALE GENOMIC DNA]</scope>
    <source>
        <strain evidence="4 5">BX17</strain>
    </source>
</reference>
<evidence type="ECO:0000256" key="1">
    <source>
        <dbReference type="ARBA" id="ARBA00093462"/>
    </source>
</evidence>
<dbReference type="PIRSF" id="PIRSF033722">
    <property type="entry name" value="DnaD_CA_C3587_prd"/>
    <property type="match status" value="1"/>
</dbReference>
<name>A0A8I0DRP0_9FIRM</name>
<feature type="region of interest" description="Disordered" evidence="2">
    <location>
        <begin position="334"/>
        <end position="355"/>
    </location>
</feature>
<evidence type="ECO:0000259" key="3">
    <source>
        <dbReference type="Pfam" id="PF07261"/>
    </source>
</evidence>
<proteinExistence type="inferred from homology"/>
<dbReference type="InterPro" id="IPR006343">
    <property type="entry name" value="DnaB/C_C"/>
</dbReference>
<dbReference type="Pfam" id="PF07261">
    <property type="entry name" value="DnaB_2"/>
    <property type="match status" value="2"/>
</dbReference>
<dbReference type="PANTHER" id="PTHR37293">
    <property type="entry name" value="PHAGE REPLICATION PROTEIN-RELATED"/>
    <property type="match status" value="1"/>
</dbReference>
<dbReference type="InterPro" id="IPR017019">
    <property type="entry name" value="DNA_replication_prd_bac"/>
</dbReference>
<feature type="region of interest" description="Disordered" evidence="2">
    <location>
        <begin position="131"/>
        <end position="160"/>
    </location>
</feature>
<dbReference type="InterPro" id="IPR034829">
    <property type="entry name" value="DnaD-like_sf"/>
</dbReference>
<dbReference type="PANTHER" id="PTHR37293:SF5">
    <property type="entry name" value="DNA REPLICATION PROTEIN"/>
    <property type="match status" value="1"/>
</dbReference>
<comment type="similarity">
    <text evidence="1">Belongs to the DnaB/DnaD family.</text>
</comment>
<dbReference type="Proteomes" id="UP000652847">
    <property type="component" value="Unassembled WGS sequence"/>
</dbReference>
<organism evidence="4 5">
    <name type="scientific">Blautia segnis</name>
    <dbReference type="NCBI Taxonomy" id="2763030"/>
    <lineage>
        <taxon>Bacteria</taxon>
        <taxon>Bacillati</taxon>
        <taxon>Bacillota</taxon>
        <taxon>Clostridia</taxon>
        <taxon>Lachnospirales</taxon>
        <taxon>Lachnospiraceae</taxon>
        <taxon>Blautia</taxon>
    </lineage>
</organism>